<keyword evidence="4 6" id="KW-0658">Purine biosynthesis</keyword>
<accession>A0A1H9J7A4</accession>
<evidence type="ECO:0000256" key="6">
    <source>
        <dbReference type="HAMAP-Rule" id="MF_01926"/>
    </source>
</evidence>
<dbReference type="SUPFAM" id="SSF82697">
    <property type="entry name" value="PurS-like"/>
    <property type="match status" value="1"/>
</dbReference>
<comment type="function">
    <text evidence="6">Part of the phosphoribosylformylglycinamidine synthase complex involved in the purines biosynthetic pathway. Catalyzes the ATP-dependent conversion of formylglycinamide ribonucleotide (FGAR) and glutamine to yield formylglycinamidine ribonucleotide (FGAM) and glutamate. The FGAM synthase complex is composed of three subunits. PurQ produces an ammonia molecule by converting glutamine to glutamate. PurL transfers the ammonia molecule to FGAR to form FGAM in an ATP-dependent manner. PurS interacts with PurQ and PurL and is thought to assist in the transfer of the ammonia molecule from PurQ to PurL.</text>
</comment>
<keyword evidence="3 6" id="KW-0547">Nucleotide-binding</keyword>
<organism evidence="7 8">
    <name type="scientific">Virgibacillus subterraneus</name>
    <dbReference type="NCBI Taxonomy" id="621109"/>
    <lineage>
        <taxon>Bacteria</taxon>
        <taxon>Bacillati</taxon>
        <taxon>Bacillota</taxon>
        <taxon>Bacilli</taxon>
        <taxon>Bacillales</taxon>
        <taxon>Bacillaceae</taxon>
        <taxon>Virgibacillus</taxon>
    </lineage>
</organism>
<proteinExistence type="inferred from homology"/>
<dbReference type="RefSeq" id="WP_092505763.1">
    <property type="nucleotide sequence ID" value="NZ_FOEH01000006.1"/>
</dbReference>
<dbReference type="InterPro" id="IPR003850">
    <property type="entry name" value="PurS"/>
</dbReference>
<dbReference type="EMBL" id="FOEH01000006">
    <property type="protein sequence ID" value="SEQ82678.1"/>
    <property type="molecule type" value="Genomic_DNA"/>
</dbReference>
<sequence>MKKVTVHVTLKQGVLDPQGKAIQTSLHSLGFPEVEEARVGKYIELHMEDDADIEARVKAMCDKLLANPVIEDYRFNVEEAVQS</sequence>
<evidence type="ECO:0000313" key="8">
    <source>
        <dbReference type="Proteomes" id="UP000198733"/>
    </source>
</evidence>
<dbReference type="PANTHER" id="PTHR34696">
    <property type="entry name" value="PHOSPHORIBOSYLFORMYLGLYCINAMIDINE SYNTHASE SUBUNIT PURS"/>
    <property type="match status" value="1"/>
</dbReference>
<name>A0A1H9J7A4_9BACI</name>
<comment type="subunit">
    <text evidence="6">Part of the FGAM synthase complex composed of 1 PurL, 1 PurQ and 2 PurS subunits.</text>
</comment>
<dbReference type="HAMAP" id="MF_01926">
    <property type="entry name" value="PurS"/>
    <property type="match status" value="1"/>
</dbReference>
<gene>
    <name evidence="6" type="primary">purS</name>
    <name evidence="7" type="ORF">SAMN05216232_3425</name>
</gene>
<evidence type="ECO:0000256" key="2">
    <source>
        <dbReference type="ARBA" id="ARBA00022598"/>
    </source>
</evidence>
<protein>
    <recommendedName>
        <fullName evidence="6">Phosphoribosylformylglycinamidine synthase subunit PurS</fullName>
        <shortName evidence="6">FGAM synthase</shortName>
        <ecNumber evidence="6">6.3.5.3</ecNumber>
    </recommendedName>
    <alternativeName>
        <fullName evidence="6">Formylglycinamide ribonucleotide amidotransferase subunit III</fullName>
        <shortName evidence="6">FGAR amidotransferase III</shortName>
        <shortName evidence="6">FGAR-AT III</shortName>
    </alternativeName>
    <alternativeName>
        <fullName evidence="6">Phosphoribosylformylglycinamidine synthase subunit III</fullName>
    </alternativeName>
</protein>
<evidence type="ECO:0000256" key="3">
    <source>
        <dbReference type="ARBA" id="ARBA00022741"/>
    </source>
</evidence>
<comment type="subcellular location">
    <subcellularLocation>
        <location evidence="6">Cytoplasm</location>
    </subcellularLocation>
</comment>
<evidence type="ECO:0000256" key="5">
    <source>
        <dbReference type="ARBA" id="ARBA00022840"/>
    </source>
</evidence>
<reference evidence="7 8" key="1">
    <citation type="submission" date="2016-10" db="EMBL/GenBank/DDBJ databases">
        <authorList>
            <person name="Varghese N."/>
            <person name="Submissions S."/>
        </authorList>
    </citation>
    <scope>NUCLEOTIDE SEQUENCE [LARGE SCALE GENOMIC DNA]</scope>
    <source>
        <strain evidence="7 8">CGMCC 1.7734</strain>
    </source>
</reference>
<comment type="pathway">
    <text evidence="6">Purine metabolism; IMP biosynthesis via de novo pathway; 5-amino-1-(5-phospho-D-ribosyl)imidazole from N(2)-formyl-N(1)-(5-phospho-D-ribosyl)glycinamide: step 1/2.</text>
</comment>
<comment type="catalytic activity">
    <reaction evidence="6">
        <text>N(2)-formyl-N(1)-(5-phospho-beta-D-ribosyl)glycinamide + L-glutamine + ATP + H2O = 2-formamido-N(1)-(5-O-phospho-beta-D-ribosyl)acetamidine + L-glutamate + ADP + phosphate + H(+)</text>
        <dbReference type="Rhea" id="RHEA:17129"/>
        <dbReference type="ChEBI" id="CHEBI:15377"/>
        <dbReference type="ChEBI" id="CHEBI:15378"/>
        <dbReference type="ChEBI" id="CHEBI:29985"/>
        <dbReference type="ChEBI" id="CHEBI:30616"/>
        <dbReference type="ChEBI" id="CHEBI:43474"/>
        <dbReference type="ChEBI" id="CHEBI:58359"/>
        <dbReference type="ChEBI" id="CHEBI:147286"/>
        <dbReference type="ChEBI" id="CHEBI:147287"/>
        <dbReference type="ChEBI" id="CHEBI:456216"/>
        <dbReference type="EC" id="6.3.5.3"/>
    </reaction>
</comment>
<dbReference type="Pfam" id="PF02700">
    <property type="entry name" value="PurS"/>
    <property type="match status" value="1"/>
</dbReference>
<evidence type="ECO:0000256" key="4">
    <source>
        <dbReference type="ARBA" id="ARBA00022755"/>
    </source>
</evidence>
<comment type="similarity">
    <text evidence="6">Belongs to the PurS family.</text>
</comment>
<keyword evidence="1 6" id="KW-0963">Cytoplasm</keyword>
<keyword evidence="5 6" id="KW-0067">ATP-binding</keyword>
<dbReference type="PANTHER" id="PTHR34696:SF1">
    <property type="entry name" value="PHOSPHORIBOSYLFORMYLGLYCINAMIDINE SYNTHASE SUBUNIT PURS"/>
    <property type="match status" value="1"/>
</dbReference>
<keyword evidence="8" id="KW-1185">Reference proteome</keyword>
<evidence type="ECO:0000256" key="1">
    <source>
        <dbReference type="ARBA" id="ARBA00022490"/>
    </source>
</evidence>
<comment type="caution">
    <text evidence="7">The sequence shown here is derived from an EMBL/GenBank/DDBJ whole genome shotgun (WGS) entry which is preliminary data.</text>
</comment>
<dbReference type="NCBIfam" id="TIGR00302">
    <property type="entry name" value="phosphoribosylformylglycinamidine synthase subunit PurS"/>
    <property type="match status" value="1"/>
</dbReference>
<dbReference type="Proteomes" id="UP000198733">
    <property type="component" value="Unassembled WGS sequence"/>
</dbReference>
<dbReference type="NCBIfam" id="NF004630">
    <property type="entry name" value="PRK05974.1"/>
    <property type="match status" value="1"/>
</dbReference>
<dbReference type="Gene3D" id="3.30.1280.10">
    <property type="entry name" value="Phosphoribosylformylglycinamidine synthase subunit PurS"/>
    <property type="match status" value="1"/>
</dbReference>
<evidence type="ECO:0000313" key="7">
    <source>
        <dbReference type="EMBL" id="SEQ82678.1"/>
    </source>
</evidence>
<dbReference type="InterPro" id="IPR036604">
    <property type="entry name" value="PurS-like_sf"/>
</dbReference>
<keyword evidence="2 6" id="KW-0436">Ligase</keyword>
<dbReference type="EC" id="6.3.5.3" evidence="6"/>